<evidence type="ECO:0000313" key="3">
    <source>
        <dbReference type="EMBL" id="SDT02777.1"/>
    </source>
</evidence>
<dbReference type="EMBL" id="LT629732">
    <property type="protein sequence ID" value="SDT02777.1"/>
    <property type="molecule type" value="Genomic_DNA"/>
</dbReference>
<gene>
    <name evidence="3" type="ORF">SAMN04489717_4759</name>
</gene>
<feature type="region of interest" description="Disordered" evidence="1">
    <location>
        <begin position="1"/>
        <end position="21"/>
    </location>
</feature>
<name>A0A1H1X0B6_9ACTN</name>
<keyword evidence="2" id="KW-1133">Transmembrane helix</keyword>
<evidence type="ECO:0000256" key="2">
    <source>
        <dbReference type="SAM" id="Phobius"/>
    </source>
</evidence>
<dbReference type="AlphaFoldDB" id="A0A1H1X0B6"/>
<keyword evidence="2" id="KW-0472">Membrane</keyword>
<evidence type="ECO:0000313" key="4">
    <source>
        <dbReference type="Proteomes" id="UP000198983"/>
    </source>
</evidence>
<accession>A0A1H1X0B6</accession>
<dbReference type="NCBIfam" id="NF041681">
    <property type="entry name" value="HGxxPAAW"/>
    <property type="match status" value="1"/>
</dbReference>
<proteinExistence type="predicted"/>
<feature type="transmembrane region" description="Helical" evidence="2">
    <location>
        <begin position="21"/>
        <end position="42"/>
    </location>
</feature>
<dbReference type="STRING" id="117157.SAMN04489717_4759"/>
<protein>
    <submittedName>
        <fullName evidence="3">Uncharacterized protein</fullName>
    </submittedName>
</protein>
<feature type="compositionally biased region" description="Basic and acidic residues" evidence="1">
    <location>
        <begin position="1"/>
        <end position="12"/>
    </location>
</feature>
<keyword evidence="2" id="KW-0812">Transmembrane</keyword>
<organism evidence="3 4">
    <name type="scientific">Actinopolymorpha singaporensis</name>
    <dbReference type="NCBI Taxonomy" id="117157"/>
    <lineage>
        <taxon>Bacteria</taxon>
        <taxon>Bacillati</taxon>
        <taxon>Actinomycetota</taxon>
        <taxon>Actinomycetes</taxon>
        <taxon>Propionibacteriales</taxon>
        <taxon>Actinopolymorphaceae</taxon>
        <taxon>Actinopolymorpha</taxon>
    </lineage>
</organism>
<evidence type="ECO:0000256" key="1">
    <source>
        <dbReference type="SAM" id="MobiDB-lite"/>
    </source>
</evidence>
<feature type="transmembrane region" description="Helical" evidence="2">
    <location>
        <begin position="48"/>
        <end position="68"/>
    </location>
</feature>
<sequence length="101" mass="10546">MGDMSDKFRHENTTQSHHGNTPAAWTTVGILLAVSVVAGVAIVIGNWWLFFASAVGGTLVALLIGKIMHVMGLGGPRPPRHSPAEVQPIAGDTSEESSTVS</sequence>
<keyword evidence="4" id="KW-1185">Reference proteome</keyword>
<dbReference type="Proteomes" id="UP000198983">
    <property type="component" value="Chromosome I"/>
</dbReference>
<feature type="region of interest" description="Disordered" evidence="1">
    <location>
        <begin position="74"/>
        <end position="101"/>
    </location>
</feature>
<reference evidence="3 4" key="1">
    <citation type="submission" date="2016-10" db="EMBL/GenBank/DDBJ databases">
        <authorList>
            <person name="de Groot N.N."/>
        </authorList>
    </citation>
    <scope>NUCLEOTIDE SEQUENCE [LARGE SCALE GENOMIC DNA]</scope>
    <source>
        <strain evidence="3 4">DSM 22024</strain>
    </source>
</reference>